<keyword evidence="1" id="KW-0732">Signal</keyword>
<dbReference type="AlphaFoldDB" id="A0AA36GCI8"/>
<organism evidence="2 3">
    <name type="scientific">Cylicocyclus nassatus</name>
    <name type="common">Nematode worm</name>
    <dbReference type="NCBI Taxonomy" id="53992"/>
    <lineage>
        <taxon>Eukaryota</taxon>
        <taxon>Metazoa</taxon>
        <taxon>Ecdysozoa</taxon>
        <taxon>Nematoda</taxon>
        <taxon>Chromadorea</taxon>
        <taxon>Rhabditida</taxon>
        <taxon>Rhabditina</taxon>
        <taxon>Rhabditomorpha</taxon>
        <taxon>Strongyloidea</taxon>
        <taxon>Strongylidae</taxon>
        <taxon>Cylicocyclus</taxon>
    </lineage>
</organism>
<name>A0AA36GCI8_CYLNA</name>
<evidence type="ECO:0000313" key="3">
    <source>
        <dbReference type="Proteomes" id="UP001176961"/>
    </source>
</evidence>
<protein>
    <submittedName>
        <fullName evidence="2">Uncharacterized protein</fullName>
    </submittedName>
</protein>
<gene>
    <name evidence="2" type="ORF">CYNAS_LOCUS905</name>
</gene>
<dbReference type="Proteomes" id="UP001176961">
    <property type="component" value="Unassembled WGS sequence"/>
</dbReference>
<feature type="chain" id="PRO_5041298708" evidence="1">
    <location>
        <begin position="22"/>
        <end position="77"/>
    </location>
</feature>
<accession>A0AA36GCI8</accession>
<comment type="caution">
    <text evidence="2">The sequence shown here is derived from an EMBL/GenBank/DDBJ whole genome shotgun (WGS) entry which is preliminary data.</text>
</comment>
<dbReference type="EMBL" id="CATQJL010000001">
    <property type="protein sequence ID" value="CAJ0588922.1"/>
    <property type="molecule type" value="Genomic_DNA"/>
</dbReference>
<evidence type="ECO:0000256" key="1">
    <source>
        <dbReference type="SAM" id="SignalP"/>
    </source>
</evidence>
<sequence length="77" mass="8572">MVKKFVLLLIVIVATIPLASAGFWYDFWRATKLVLNQGICTVKCASVFCPVWENGKCTCNSLACHEEVIKTIKHLAS</sequence>
<feature type="signal peptide" evidence="1">
    <location>
        <begin position="1"/>
        <end position="21"/>
    </location>
</feature>
<reference evidence="2" key="1">
    <citation type="submission" date="2023-07" db="EMBL/GenBank/DDBJ databases">
        <authorList>
            <consortium name="CYATHOMIX"/>
        </authorList>
    </citation>
    <scope>NUCLEOTIDE SEQUENCE</scope>
    <source>
        <strain evidence="2">N/A</strain>
    </source>
</reference>
<proteinExistence type="predicted"/>
<keyword evidence="3" id="KW-1185">Reference proteome</keyword>
<evidence type="ECO:0000313" key="2">
    <source>
        <dbReference type="EMBL" id="CAJ0588922.1"/>
    </source>
</evidence>